<keyword evidence="5" id="KW-0808">Transferase</keyword>
<evidence type="ECO:0000259" key="4">
    <source>
        <dbReference type="Pfam" id="PF02397"/>
    </source>
</evidence>
<dbReference type="GO" id="GO:0016740">
    <property type="term" value="F:transferase activity"/>
    <property type="evidence" value="ECO:0007669"/>
    <property type="project" value="UniProtKB-KW"/>
</dbReference>
<keyword evidence="3" id="KW-0472">Membrane</keyword>
<feature type="domain" description="Bacterial sugar transferase" evidence="4">
    <location>
        <begin position="47"/>
        <end position="233"/>
    </location>
</feature>
<evidence type="ECO:0000256" key="2">
    <source>
        <dbReference type="ARBA" id="ARBA00023169"/>
    </source>
</evidence>
<dbReference type="InterPro" id="IPR003362">
    <property type="entry name" value="Bact_transf"/>
</dbReference>
<dbReference type="Proteomes" id="UP000704176">
    <property type="component" value="Unassembled WGS sequence"/>
</dbReference>
<evidence type="ECO:0000313" key="6">
    <source>
        <dbReference type="Proteomes" id="UP000704176"/>
    </source>
</evidence>
<dbReference type="Pfam" id="PF02397">
    <property type="entry name" value="Bac_transf"/>
    <property type="match status" value="1"/>
</dbReference>
<evidence type="ECO:0000313" key="5">
    <source>
        <dbReference type="EMBL" id="MBZ6079389.1"/>
    </source>
</evidence>
<proteinExistence type="inferred from homology"/>
<evidence type="ECO:0000256" key="3">
    <source>
        <dbReference type="SAM" id="Phobius"/>
    </source>
</evidence>
<comment type="caution">
    <text evidence="5">The sequence shown here is derived from an EMBL/GenBank/DDBJ whole genome shotgun (WGS) entry which is preliminary data.</text>
</comment>
<dbReference type="PANTHER" id="PTHR30576">
    <property type="entry name" value="COLANIC BIOSYNTHESIS UDP-GLUCOSE LIPID CARRIER TRANSFERASE"/>
    <property type="match status" value="1"/>
</dbReference>
<reference evidence="5 6" key="1">
    <citation type="submission" date="2021-09" db="EMBL/GenBank/DDBJ databases">
        <title>The complete genome sequence of a new microorganism.</title>
        <authorList>
            <person name="Zi Z."/>
        </authorList>
    </citation>
    <scope>NUCLEOTIDE SEQUENCE [LARGE SCALE GENOMIC DNA]</scope>
    <source>
        <strain evidence="5 6">WGZ8</strain>
    </source>
</reference>
<feature type="transmembrane region" description="Helical" evidence="3">
    <location>
        <begin position="52"/>
        <end position="77"/>
    </location>
</feature>
<dbReference type="EMBL" id="JAIRBM010000035">
    <property type="protein sequence ID" value="MBZ6079389.1"/>
    <property type="molecule type" value="Genomic_DNA"/>
</dbReference>
<evidence type="ECO:0000256" key="1">
    <source>
        <dbReference type="ARBA" id="ARBA00006464"/>
    </source>
</evidence>
<protein>
    <submittedName>
        <fullName evidence="5">Sugar transferase</fullName>
    </submittedName>
</protein>
<name>A0ABS7VW27_9HYPH</name>
<accession>A0ABS7VW27</accession>
<keyword evidence="6" id="KW-1185">Reference proteome</keyword>
<keyword evidence="3" id="KW-0812">Transmembrane</keyword>
<gene>
    <name evidence="5" type="ORF">K9B37_24340</name>
</gene>
<sequence length="239" mass="26708">MAVRNFLTGGVGVQPVRYAPSRPHRSRKWRAAQTHDSASPYLTSHLKRVFDLVLATVMIGILLPMLMLAAISVKLSSSGAIIFRQKRHGLRQVPFVIFKFRSMHAECASDPTVRQATACDPRVTAIGRFLRKTSIDELPQLFNVLRGEMSLVGPRPHALVHDEKYIAELPTYASRFSAIPGITGLAQINGARGETPTLAHMQKRLQLDLEYIKRASIFLDLKILVYTVVAVIKHRADVY</sequence>
<keyword evidence="3" id="KW-1133">Transmembrane helix</keyword>
<dbReference type="PANTHER" id="PTHR30576:SF0">
    <property type="entry name" value="UNDECAPRENYL-PHOSPHATE N-ACETYLGALACTOSAMINYL 1-PHOSPHATE TRANSFERASE-RELATED"/>
    <property type="match status" value="1"/>
</dbReference>
<organism evidence="5 6">
    <name type="scientific">Microvirga puerhi</name>
    <dbReference type="NCBI Taxonomy" id="2876078"/>
    <lineage>
        <taxon>Bacteria</taxon>
        <taxon>Pseudomonadati</taxon>
        <taxon>Pseudomonadota</taxon>
        <taxon>Alphaproteobacteria</taxon>
        <taxon>Hyphomicrobiales</taxon>
        <taxon>Methylobacteriaceae</taxon>
        <taxon>Microvirga</taxon>
    </lineage>
</organism>
<keyword evidence="2" id="KW-0270">Exopolysaccharide synthesis</keyword>
<comment type="similarity">
    <text evidence="1">Belongs to the bacterial sugar transferase family.</text>
</comment>